<evidence type="ECO:0000313" key="1">
    <source>
        <dbReference type="EMBL" id="EDM15574.1"/>
    </source>
</evidence>
<dbReference type="AlphaFoldDB" id="A6HTE8"/>
<accession>A6HTE8</accession>
<sequence length="32" mass="3551">MPRRDTCPQESKHLSCVSEDPLLPHTQSLASS</sequence>
<proteinExistence type="predicted"/>
<protein>
    <submittedName>
        <fullName evidence="1">RCG60018</fullName>
    </submittedName>
</protein>
<name>A6HTE8_RAT</name>
<reference evidence="1 2" key="1">
    <citation type="submission" date="2005-09" db="EMBL/GenBank/DDBJ databases">
        <authorList>
            <person name="Mural R.J."/>
            <person name="Li P.W."/>
            <person name="Adams M.D."/>
            <person name="Amanatides P.G."/>
            <person name="Baden-Tillson H."/>
            <person name="Barnstead M."/>
            <person name="Chin S.H."/>
            <person name="Dew I."/>
            <person name="Evans C.A."/>
            <person name="Ferriera S."/>
            <person name="Flanigan M."/>
            <person name="Fosler C."/>
            <person name="Glodek A."/>
            <person name="Gu Z."/>
            <person name="Holt R.A."/>
            <person name="Jennings D."/>
            <person name="Kraft C.L."/>
            <person name="Lu F."/>
            <person name="Nguyen T."/>
            <person name="Nusskern D.R."/>
            <person name="Pfannkoch C.M."/>
            <person name="Sitter C."/>
            <person name="Sutton G.G."/>
            <person name="Venter J.C."/>
            <person name="Wang Z."/>
            <person name="Woodage T."/>
            <person name="Zheng X.H."/>
            <person name="Zhong F."/>
        </authorList>
    </citation>
    <scope>NUCLEOTIDE SEQUENCE [LARGE SCALE GENOMIC DNA]</scope>
    <source>
        <strain>BN</strain>
        <strain evidence="2">Sprague-Dawley</strain>
    </source>
</reference>
<dbReference type="Proteomes" id="UP000234681">
    <property type="component" value="Chromosome 7"/>
</dbReference>
<gene>
    <name evidence="1" type="ORF">rCG_60018</name>
</gene>
<evidence type="ECO:0000313" key="2">
    <source>
        <dbReference type="Proteomes" id="UP000234681"/>
    </source>
</evidence>
<organism evidence="1 2">
    <name type="scientific">Rattus norvegicus</name>
    <name type="common">Rat</name>
    <dbReference type="NCBI Taxonomy" id="10116"/>
    <lineage>
        <taxon>Eukaryota</taxon>
        <taxon>Metazoa</taxon>
        <taxon>Chordata</taxon>
        <taxon>Craniata</taxon>
        <taxon>Vertebrata</taxon>
        <taxon>Euteleostomi</taxon>
        <taxon>Mammalia</taxon>
        <taxon>Eutheria</taxon>
        <taxon>Euarchontoglires</taxon>
        <taxon>Glires</taxon>
        <taxon>Rodentia</taxon>
        <taxon>Myomorpha</taxon>
        <taxon>Muroidea</taxon>
        <taxon>Muridae</taxon>
        <taxon>Murinae</taxon>
        <taxon>Rattus</taxon>
    </lineage>
</organism>
<dbReference type="EMBL" id="CH473950">
    <property type="protein sequence ID" value="EDM15574.1"/>
    <property type="molecule type" value="Genomic_DNA"/>
</dbReference>